<evidence type="ECO:0000313" key="1">
    <source>
        <dbReference type="EMBL" id="KIM13906.1"/>
    </source>
</evidence>
<dbReference type="RefSeq" id="WP_011387617.1">
    <property type="nucleotide sequence ID" value="NZ_CP143994.1"/>
</dbReference>
<name>A0A0C3A2Z0_MYCCA</name>
<dbReference type="EMBL" id="JXQB01000001">
    <property type="protein sequence ID" value="KIM13906.1"/>
    <property type="molecule type" value="Genomic_DNA"/>
</dbReference>
<reference evidence="1 2" key="1">
    <citation type="submission" date="2015-01" db="EMBL/GenBank/DDBJ databases">
        <title>Draft Genome Sequence of Mycoplasma capricolum subsp. capricolum str. GM508D.</title>
        <authorList>
            <person name="Calcutt M.J."/>
            <person name="Foecking M.F."/>
        </authorList>
    </citation>
    <scope>NUCLEOTIDE SEQUENCE [LARGE SCALE GENOMIC DNA]</scope>
    <source>
        <strain evidence="1 2">GM508D</strain>
    </source>
</reference>
<evidence type="ECO:0000313" key="2">
    <source>
        <dbReference type="Proteomes" id="UP000031975"/>
    </source>
</evidence>
<dbReference type="Proteomes" id="UP000031975">
    <property type="component" value="Unassembled WGS sequence"/>
</dbReference>
<gene>
    <name evidence="1" type="ORF">MCGM508_02370</name>
</gene>
<proteinExistence type="predicted"/>
<dbReference type="GeneID" id="23778264"/>
<dbReference type="PATRIC" id="fig|40479.11.peg.741"/>
<sequence length="76" mass="8342">MLDKYIPLIVSVILGLFLLAIGILIYFVTKKKKEQSLQVYKSKSSFVSIIATAFIVAGVLVILFGAISPLLNNLRS</sequence>
<comment type="caution">
    <text evidence="1">The sequence shown here is derived from an EMBL/GenBank/DDBJ whole genome shotgun (WGS) entry which is preliminary data.</text>
</comment>
<organism evidence="1 2">
    <name type="scientific">Mycoplasma capricolum subsp. capricolum</name>
    <dbReference type="NCBI Taxonomy" id="40479"/>
    <lineage>
        <taxon>Bacteria</taxon>
        <taxon>Bacillati</taxon>
        <taxon>Mycoplasmatota</taxon>
        <taxon>Mollicutes</taxon>
        <taxon>Mycoplasmataceae</taxon>
        <taxon>Mycoplasma</taxon>
    </lineage>
</organism>
<protein>
    <submittedName>
        <fullName evidence="1">Uncharacterized protein</fullName>
    </submittedName>
</protein>
<dbReference type="AlphaFoldDB" id="A0A0C3A2Z0"/>
<accession>A0A0C3A2Z0</accession>